<dbReference type="SUPFAM" id="SSF46689">
    <property type="entry name" value="Homeodomain-like"/>
    <property type="match status" value="2"/>
</dbReference>
<evidence type="ECO:0000313" key="5">
    <source>
        <dbReference type="EMBL" id="RAP78547.1"/>
    </source>
</evidence>
<dbReference type="InterPro" id="IPR018062">
    <property type="entry name" value="HTH_AraC-typ_CS"/>
</dbReference>
<accession>A0A328U748</accession>
<dbReference type="SMART" id="SM00342">
    <property type="entry name" value="HTH_ARAC"/>
    <property type="match status" value="1"/>
</dbReference>
<comment type="caution">
    <text evidence="5">The sequence shown here is derived from an EMBL/GenBank/DDBJ whole genome shotgun (WGS) entry which is preliminary data.</text>
</comment>
<dbReference type="AlphaFoldDB" id="A0A328U748"/>
<dbReference type="SUPFAM" id="SSF51215">
    <property type="entry name" value="Regulatory protein AraC"/>
    <property type="match status" value="1"/>
</dbReference>
<dbReference type="PANTHER" id="PTHR43280:SF28">
    <property type="entry name" value="HTH-TYPE TRANSCRIPTIONAL ACTIVATOR RHAS"/>
    <property type="match status" value="1"/>
</dbReference>
<dbReference type="InterPro" id="IPR009057">
    <property type="entry name" value="Homeodomain-like_sf"/>
</dbReference>
<evidence type="ECO:0000256" key="3">
    <source>
        <dbReference type="ARBA" id="ARBA00023163"/>
    </source>
</evidence>
<feature type="domain" description="HTH araC/xylS-type" evidence="4">
    <location>
        <begin position="188"/>
        <end position="286"/>
    </location>
</feature>
<dbReference type="Pfam" id="PF12833">
    <property type="entry name" value="HTH_18"/>
    <property type="match status" value="1"/>
</dbReference>
<protein>
    <recommendedName>
        <fullName evidence="4">HTH araC/xylS-type domain-containing protein</fullName>
    </recommendedName>
</protein>
<dbReference type="InterPro" id="IPR018060">
    <property type="entry name" value="HTH_AraC"/>
</dbReference>
<dbReference type="InterPro" id="IPR037923">
    <property type="entry name" value="HTH-like"/>
</dbReference>
<reference evidence="5 6" key="1">
    <citation type="submission" date="2018-06" db="EMBL/GenBank/DDBJ databases">
        <title>Paenibacillus montanisoli sp. nov., isolated from mountain area soil.</title>
        <authorList>
            <person name="Wu M."/>
        </authorList>
    </citation>
    <scope>NUCLEOTIDE SEQUENCE [LARGE SCALE GENOMIC DNA]</scope>
    <source>
        <strain evidence="5 6">RA17</strain>
    </source>
</reference>
<dbReference type="PRINTS" id="PR00032">
    <property type="entry name" value="HTHARAC"/>
</dbReference>
<dbReference type="PROSITE" id="PS00041">
    <property type="entry name" value="HTH_ARAC_FAMILY_1"/>
    <property type="match status" value="1"/>
</dbReference>
<organism evidence="5 6">
    <name type="scientific">Paenibacillus montanisoli</name>
    <dbReference type="NCBI Taxonomy" id="2081970"/>
    <lineage>
        <taxon>Bacteria</taxon>
        <taxon>Bacillati</taxon>
        <taxon>Bacillota</taxon>
        <taxon>Bacilli</taxon>
        <taxon>Bacillales</taxon>
        <taxon>Paenibacillaceae</taxon>
        <taxon>Paenibacillus</taxon>
    </lineage>
</organism>
<gene>
    <name evidence="5" type="ORF">DL346_09045</name>
</gene>
<dbReference type="PROSITE" id="PS01124">
    <property type="entry name" value="HTH_ARAC_FAMILY_2"/>
    <property type="match status" value="1"/>
</dbReference>
<dbReference type="GO" id="GO:0003700">
    <property type="term" value="F:DNA-binding transcription factor activity"/>
    <property type="evidence" value="ECO:0007669"/>
    <property type="project" value="InterPro"/>
</dbReference>
<dbReference type="EMBL" id="QLUW01000001">
    <property type="protein sequence ID" value="RAP78547.1"/>
    <property type="molecule type" value="Genomic_DNA"/>
</dbReference>
<dbReference type="Gene3D" id="1.10.10.60">
    <property type="entry name" value="Homeodomain-like"/>
    <property type="match status" value="2"/>
</dbReference>
<dbReference type="InterPro" id="IPR020449">
    <property type="entry name" value="Tscrpt_reg_AraC-type_HTH"/>
</dbReference>
<dbReference type="PANTHER" id="PTHR43280">
    <property type="entry name" value="ARAC-FAMILY TRANSCRIPTIONAL REGULATOR"/>
    <property type="match status" value="1"/>
</dbReference>
<proteinExistence type="predicted"/>
<evidence type="ECO:0000256" key="2">
    <source>
        <dbReference type="ARBA" id="ARBA00023125"/>
    </source>
</evidence>
<dbReference type="Gene3D" id="2.60.120.10">
    <property type="entry name" value="Jelly Rolls"/>
    <property type="match status" value="1"/>
</dbReference>
<keyword evidence="6" id="KW-1185">Reference proteome</keyword>
<name>A0A328U748_9BACL</name>
<keyword evidence="2" id="KW-0238">DNA-binding</keyword>
<sequence>MNVMIRIQLFSDQIQMPFINVTGFNAFQTADRLSWHKHHGFELTFVHKGIVHWEIHNHPTQHLTNGYASLMPPHVAHRGLDEVTYPCEMTYIVFQPGDQETLRHTPFTQHEMNEIYRIFSMAGPGIVKINSFVIELLRQLKKIFFLFQSDESQTHLLPMIRGILCQIIIECAFAFRQSESLEVSNEIQASIEYMEKHCSEDIGIKTIADVINKSESYLYNAFKNEVGLTPNEYILKLRLEQTREELLATDKSITEISLDAGFTTTQYFSSTFKRYFGCTPSNYRKMIKRPNDDTMYYFP</sequence>
<dbReference type="GO" id="GO:0043565">
    <property type="term" value="F:sequence-specific DNA binding"/>
    <property type="evidence" value="ECO:0007669"/>
    <property type="project" value="InterPro"/>
</dbReference>
<dbReference type="OrthoDB" id="247151at2"/>
<evidence type="ECO:0000256" key="1">
    <source>
        <dbReference type="ARBA" id="ARBA00023015"/>
    </source>
</evidence>
<dbReference type="InterPro" id="IPR014710">
    <property type="entry name" value="RmlC-like_jellyroll"/>
</dbReference>
<evidence type="ECO:0000259" key="4">
    <source>
        <dbReference type="PROSITE" id="PS01124"/>
    </source>
</evidence>
<keyword evidence="3" id="KW-0804">Transcription</keyword>
<keyword evidence="1" id="KW-0805">Transcription regulation</keyword>
<dbReference type="Proteomes" id="UP000249260">
    <property type="component" value="Unassembled WGS sequence"/>
</dbReference>
<evidence type="ECO:0000313" key="6">
    <source>
        <dbReference type="Proteomes" id="UP000249260"/>
    </source>
</evidence>